<proteinExistence type="predicted"/>
<dbReference type="Pfam" id="PF08282">
    <property type="entry name" value="Hydrolase_3"/>
    <property type="match status" value="1"/>
</dbReference>
<comment type="caution">
    <text evidence="2">The sequence shown here is derived from an EMBL/GenBank/DDBJ whole genome shotgun (WGS) entry which is preliminary data.</text>
</comment>
<dbReference type="InterPro" id="IPR006379">
    <property type="entry name" value="HAD-SF_hydro_IIB"/>
</dbReference>
<dbReference type="RefSeq" id="WP_173814920.1">
    <property type="nucleotide sequence ID" value="NZ_JAAITX010000006.1"/>
</dbReference>
<dbReference type="InterPro" id="IPR036412">
    <property type="entry name" value="HAD-like_sf"/>
</dbReference>
<evidence type="ECO:0000313" key="1">
    <source>
        <dbReference type="EMBL" id="NSK15128.1"/>
    </source>
</evidence>
<dbReference type="Proteomes" id="UP000701680">
    <property type="component" value="Unassembled WGS sequence"/>
</dbReference>
<protein>
    <submittedName>
        <fullName evidence="2">HAD family phosphatase</fullName>
    </submittedName>
</protein>
<gene>
    <name evidence="2" type="ORF">G5A66_09640</name>
    <name evidence="1" type="ORF">G5A75_09665</name>
</gene>
<accession>A0A850HLJ5</accession>
<dbReference type="CDD" id="cd07516">
    <property type="entry name" value="HAD_Pase"/>
    <property type="match status" value="1"/>
</dbReference>
<dbReference type="PANTHER" id="PTHR10000:SF8">
    <property type="entry name" value="HAD SUPERFAMILY HYDROLASE-LIKE, TYPE 3"/>
    <property type="match status" value="1"/>
</dbReference>
<dbReference type="Gene3D" id="3.30.1240.10">
    <property type="match status" value="1"/>
</dbReference>
<keyword evidence="3" id="KW-1185">Reference proteome</keyword>
<dbReference type="AlphaFoldDB" id="A0A850HLJ5"/>
<evidence type="ECO:0000313" key="3">
    <source>
        <dbReference type="Proteomes" id="UP000528555"/>
    </source>
</evidence>
<dbReference type="PROSITE" id="PS01229">
    <property type="entry name" value="COF_2"/>
    <property type="match status" value="1"/>
</dbReference>
<evidence type="ECO:0000313" key="2">
    <source>
        <dbReference type="EMBL" id="NVH58901.1"/>
    </source>
</evidence>
<dbReference type="NCBIfam" id="TIGR00099">
    <property type="entry name" value="Cof-subfamily"/>
    <property type="match status" value="1"/>
</dbReference>
<dbReference type="Gene3D" id="3.40.50.1000">
    <property type="entry name" value="HAD superfamily/HAD-like"/>
    <property type="match status" value="1"/>
</dbReference>
<dbReference type="PANTHER" id="PTHR10000">
    <property type="entry name" value="PHOSPHOSERINE PHOSPHATASE"/>
    <property type="match status" value="1"/>
</dbReference>
<dbReference type="InterPro" id="IPR000150">
    <property type="entry name" value="Cof"/>
</dbReference>
<evidence type="ECO:0000313" key="4">
    <source>
        <dbReference type="Proteomes" id="UP000701680"/>
    </source>
</evidence>
<dbReference type="PRINTS" id="PR00119">
    <property type="entry name" value="CATATPASE"/>
</dbReference>
<reference evidence="2" key="2">
    <citation type="submission" date="2020-02" db="EMBL/GenBank/DDBJ databases">
        <authorList>
            <person name="Littmann E."/>
            <person name="Sorbara M."/>
        </authorList>
    </citation>
    <scope>NUCLEOTIDE SEQUENCE</scope>
    <source>
        <strain evidence="2">MSK.17.11</strain>
        <strain evidence="1">MSK.17.38</strain>
    </source>
</reference>
<dbReference type="SUPFAM" id="SSF56784">
    <property type="entry name" value="HAD-like"/>
    <property type="match status" value="1"/>
</dbReference>
<dbReference type="GO" id="GO:0005829">
    <property type="term" value="C:cytosol"/>
    <property type="evidence" value="ECO:0007669"/>
    <property type="project" value="TreeGrafter"/>
</dbReference>
<dbReference type="EMBL" id="JAAIUO010000006">
    <property type="protein sequence ID" value="NSK15128.1"/>
    <property type="molecule type" value="Genomic_DNA"/>
</dbReference>
<dbReference type="InterPro" id="IPR023214">
    <property type="entry name" value="HAD_sf"/>
</dbReference>
<dbReference type="SFLD" id="SFLDG01140">
    <property type="entry name" value="C2.B:_Phosphomannomutase_and_P"/>
    <property type="match status" value="1"/>
</dbReference>
<dbReference type="NCBIfam" id="TIGR01484">
    <property type="entry name" value="HAD-SF-IIB"/>
    <property type="match status" value="1"/>
</dbReference>
<dbReference type="SFLD" id="SFLDS00003">
    <property type="entry name" value="Haloacid_Dehalogenase"/>
    <property type="match status" value="1"/>
</dbReference>
<dbReference type="EMBL" id="JAAITX010000006">
    <property type="protein sequence ID" value="NVH58901.1"/>
    <property type="molecule type" value="Genomic_DNA"/>
</dbReference>
<dbReference type="GO" id="GO:0016791">
    <property type="term" value="F:phosphatase activity"/>
    <property type="evidence" value="ECO:0007669"/>
    <property type="project" value="UniProtKB-ARBA"/>
</dbReference>
<dbReference type="Proteomes" id="UP000528555">
    <property type="component" value="Unassembled WGS sequence"/>
</dbReference>
<reference evidence="3 4" key="1">
    <citation type="journal article" date="2020" name="Cell Host Microbe">
        <title>Functional and Genomic Variation between Human-Derived Isolates of Lachnospiraceae Reveals Inter- and Intra-Species Diversity.</title>
        <authorList>
            <person name="Sorbara M.T."/>
            <person name="Littmann E.R."/>
            <person name="Fontana E."/>
            <person name="Moody T.U."/>
            <person name="Kohout C.E."/>
            <person name="Gjonbalaj M."/>
            <person name="Eaton V."/>
            <person name="Seok R."/>
            <person name="Leiner I.M."/>
            <person name="Pamer E.G."/>
        </authorList>
    </citation>
    <scope>NUCLEOTIDE SEQUENCE [LARGE SCALE GENOMIC DNA]</scope>
    <source>
        <strain evidence="2 3">MSK.17.11</strain>
        <strain evidence="1 4">MSK.17.38</strain>
    </source>
</reference>
<sequence>MDYQILTLDLDGTLTNSKKEITKPTLDALIEIQEDGKKVVLASGRPTQGVLPLAKQLQLEKYGSYILSFNGGRITDCRTGNIIYNKTLPDDCKAPLYEIVSRYKDRSIDIIAYAQDTLISGICPNQYTELESRINHTPIVTSEDFLSDVTGPQNKFLVTGDPEVIEEIGEVVNRHFRTYLYAYCSDPFFLEIMPPGIDKAHSLLKLLTSIGLSADQMICCGDGYNDLTMIETAGLGVAMANAQPAVLEKADYITKSNDEDGVLHVINEFMR</sequence>
<name>A0A850HLJ5_9FIRM</name>
<organism evidence="2 3">
    <name type="scientific">Dorea phocaeensis</name>
    <dbReference type="NCBI Taxonomy" id="2040291"/>
    <lineage>
        <taxon>Bacteria</taxon>
        <taxon>Bacillati</taxon>
        <taxon>Bacillota</taxon>
        <taxon>Clostridia</taxon>
        <taxon>Lachnospirales</taxon>
        <taxon>Lachnospiraceae</taxon>
        <taxon>Dorea</taxon>
    </lineage>
</organism>
<dbReference type="GO" id="GO:0000287">
    <property type="term" value="F:magnesium ion binding"/>
    <property type="evidence" value="ECO:0007669"/>
    <property type="project" value="TreeGrafter"/>
</dbReference>